<keyword evidence="2" id="KW-1185">Reference proteome</keyword>
<dbReference type="Proteomes" id="UP000814033">
    <property type="component" value="Unassembled WGS sequence"/>
</dbReference>
<comment type="caution">
    <text evidence="1">The sequence shown here is derived from an EMBL/GenBank/DDBJ whole genome shotgun (WGS) entry which is preliminary data.</text>
</comment>
<accession>A0ACB8S6E0</accession>
<name>A0ACB8S6E0_9AGAM</name>
<dbReference type="EMBL" id="MU275848">
    <property type="protein sequence ID" value="KAI0052033.1"/>
    <property type="molecule type" value="Genomic_DNA"/>
</dbReference>
<organism evidence="1 2">
    <name type="scientific">Auriscalpium vulgare</name>
    <dbReference type="NCBI Taxonomy" id="40419"/>
    <lineage>
        <taxon>Eukaryota</taxon>
        <taxon>Fungi</taxon>
        <taxon>Dikarya</taxon>
        <taxon>Basidiomycota</taxon>
        <taxon>Agaricomycotina</taxon>
        <taxon>Agaricomycetes</taxon>
        <taxon>Russulales</taxon>
        <taxon>Auriscalpiaceae</taxon>
        <taxon>Auriscalpium</taxon>
    </lineage>
</organism>
<gene>
    <name evidence="1" type="ORF">FA95DRAFT_1675543</name>
</gene>
<proteinExistence type="predicted"/>
<sequence length="593" mass="66839">MDDEQNQLAALSAETVARVFREVWDELSRRQYEDACRSISALARPVPPAARPLADRRRHVSNNLVASYDTLEPEICEIELTVDPHPPYDSCAPLGSNTYVGDDSSEMPFFPYEDDPTFDRQTYLAMYSQLAWQTSMRNPHEELIVLETAARLQERYKCSLESIDATDVLPVHLVGDAGVSVGLVHSVLQRDYPAWVKPTPARLQNLSNSRFSDSNDLVGRAKSMTNYFCPNLDCIHPFCMTHVNITQVQSAGPSRRSLKDLAKLVKKPCLTLCFKDQIDQPSGEMSWTEADMQELKSLVDIDPQVIPCDLAIIMRKACRDVYAMWPSCQPLPPGGNSGKQSGLSNTVLPTIRHMFVDSEDSLQYTPNDPCTHQGSCDENCPCFQNSMHCERNCHCSKQCIRRWKGCKCAHKSKRCRTDLCPCRRALRECDIELCKTCKACDVVAADATTKVPTTRCQNVDIQRGNLKSTEVCSGQFGMGLFSLEPIAEDEFIIEYVGEMIFDATTTSRDWVTRHRRRNYVYALNKATDLDAAFGGNVSRYVNHSAGAEVNCEAMIRLVNGCHRLGLFACNARYRSGRRVIPQLRRRIFRVDVI</sequence>
<evidence type="ECO:0000313" key="1">
    <source>
        <dbReference type="EMBL" id="KAI0052033.1"/>
    </source>
</evidence>
<reference evidence="1" key="2">
    <citation type="journal article" date="2022" name="New Phytol.">
        <title>Evolutionary transition to the ectomycorrhizal habit in the genomes of a hyperdiverse lineage of mushroom-forming fungi.</title>
        <authorList>
            <person name="Looney B."/>
            <person name="Miyauchi S."/>
            <person name="Morin E."/>
            <person name="Drula E."/>
            <person name="Courty P.E."/>
            <person name="Kohler A."/>
            <person name="Kuo A."/>
            <person name="LaButti K."/>
            <person name="Pangilinan J."/>
            <person name="Lipzen A."/>
            <person name="Riley R."/>
            <person name="Andreopoulos W."/>
            <person name="He G."/>
            <person name="Johnson J."/>
            <person name="Nolan M."/>
            <person name="Tritt A."/>
            <person name="Barry K.W."/>
            <person name="Grigoriev I.V."/>
            <person name="Nagy L.G."/>
            <person name="Hibbett D."/>
            <person name="Henrissat B."/>
            <person name="Matheny P.B."/>
            <person name="Labbe J."/>
            <person name="Martin F.M."/>
        </authorList>
    </citation>
    <scope>NUCLEOTIDE SEQUENCE</scope>
    <source>
        <strain evidence="1">FP105234-sp</strain>
    </source>
</reference>
<reference evidence="1" key="1">
    <citation type="submission" date="2021-02" db="EMBL/GenBank/DDBJ databases">
        <authorList>
            <consortium name="DOE Joint Genome Institute"/>
            <person name="Ahrendt S."/>
            <person name="Looney B.P."/>
            <person name="Miyauchi S."/>
            <person name="Morin E."/>
            <person name="Drula E."/>
            <person name="Courty P.E."/>
            <person name="Chicoki N."/>
            <person name="Fauchery L."/>
            <person name="Kohler A."/>
            <person name="Kuo A."/>
            <person name="Labutti K."/>
            <person name="Pangilinan J."/>
            <person name="Lipzen A."/>
            <person name="Riley R."/>
            <person name="Andreopoulos W."/>
            <person name="He G."/>
            <person name="Johnson J."/>
            <person name="Barry K.W."/>
            <person name="Grigoriev I.V."/>
            <person name="Nagy L."/>
            <person name="Hibbett D."/>
            <person name="Henrissat B."/>
            <person name="Matheny P.B."/>
            <person name="Labbe J."/>
            <person name="Martin F."/>
        </authorList>
    </citation>
    <scope>NUCLEOTIDE SEQUENCE</scope>
    <source>
        <strain evidence="1">FP105234-sp</strain>
    </source>
</reference>
<evidence type="ECO:0000313" key="2">
    <source>
        <dbReference type="Proteomes" id="UP000814033"/>
    </source>
</evidence>
<protein>
    <submittedName>
        <fullName evidence="1">SET domain-containing protein</fullName>
    </submittedName>
</protein>